<keyword evidence="2" id="KW-0378">Hydrolase</keyword>
<feature type="domain" description="GH26" evidence="5">
    <location>
        <begin position="27"/>
        <end position="393"/>
    </location>
</feature>
<dbReference type="PANTHER" id="PTHR40079">
    <property type="entry name" value="MANNAN ENDO-1,4-BETA-MANNOSIDASE E-RELATED"/>
    <property type="match status" value="1"/>
</dbReference>
<evidence type="ECO:0000256" key="2">
    <source>
        <dbReference type="ARBA" id="ARBA00022801"/>
    </source>
</evidence>
<organism evidence="6 7">
    <name type="scientific">Patella caerulea</name>
    <name type="common">Rayed Mediterranean limpet</name>
    <dbReference type="NCBI Taxonomy" id="87958"/>
    <lineage>
        <taxon>Eukaryota</taxon>
        <taxon>Metazoa</taxon>
        <taxon>Spiralia</taxon>
        <taxon>Lophotrochozoa</taxon>
        <taxon>Mollusca</taxon>
        <taxon>Gastropoda</taxon>
        <taxon>Patellogastropoda</taxon>
        <taxon>Patelloidea</taxon>
        <taxon>Patellidae</taxon>
        <taxon>Patella</taxon>
    </lineage>
</organism>
<dbReference type="Pfam" id="PF02156">
    <property type="entry name" value="Glyco_hydro_26"/>
    <property type="match status" value="1"/>
</dbReference>
<sequence length="400" mass="45644">MNFGVVLVVIVALVTVTIAQVDQYATQETKILYQRLKQMARDETKIMFGQQQFSVLGAEGGHSPYLTKTLVHDNGIHGWIFGDKQARQHSPDDLCDVKRMTGSNPAMLGLDMHDLDYKGNITSHWVGRLAYERGEVITVSMHHSNTVTGNSPWVKKDNGNVVKTVQRILPGGDHHENFKQILDQMAAWANSFTDSNGKPIPAIFRFLHELNGGWFWWGLHNKAQNTEHELIELYRYMVKYLRDQKGVHNFLYAYSPDKFSDKTDYLKTYPGDDYVDVLGMDYYYSGSSSTKANFQRMVKDVVEMAEERGKVSAVTETGYMNNGIDKIPNFWQDDILDVLKTEPTTKRIAYVLAWANHCSGNGHCQLWVPFKGHPAENDFVNNFYNDSLTVFSSDLTDMYH</sequence>
<name>A0AAN8PF48_PATCE</name>
<evidence type="ECO:0000259" key="5">
    <source>
        <dbReference type="PROSITE" id="PS51764"/>
    </source>
</evidence>
<dbReference type="Proteomes" id="UP001347796">
    <property type="component" value="Unassembled WGS sequence"/>
</dbReference>
<keyword evidence="3" id="KW-0326">Glycosidase</keyword>
<evidence type="ECO:0000256" key="4">
    <source>
        <dbReference type="SAM" id="SignalP"/>
    </source>
</evidence>
<comment type="caution">
    <text evidence="6">The sequence shown here is derived from an EMBL/GenBank/DDBJ whole genome shotgun (WGS) entry which is preliminary data.</text>
</comment>
<accession>A0AAN8PF48</accession>
<dbReference type="Gene3D" id="3.20.20.80">
    <property type="entry name" value="Glycosidases"/>
    <property type="match status" value="1"/>
</dbReference>
<dbReference type="InterPro" id="IPR017853">
    <property type="entry name" value="GH"/>
</dbReference>
<dbReference type="GO" id="GO:0016985">
    <property type="term" value="F:mannan endo-1,4-beta-mannosidase activity"/>
    <property type="evidence" value="ECO:0007669"/>
    <property type="project" value="InterPro"/>
</dbReference>
<dbReference type="PRINTS" id="PR00739">
    <property type="entry name" value="GLHYDRLASE26"/>
</dbReference>
<dbReference type="SUPFAM" id="SSF51445">
    <property type="entry name" value="(Trans)glycosidases"/>
    <property type="match status" value="1"/>
</dbReference>
<protein>
    <recommendedName>
        <fullName evidence="5">GH26 domain-containing protein</fullName>
    </recommendedName>
</protein>
<dbReference type="GO" id="GO:0006080">
    <property type="term" value="P:substituted mannan metabolic process"/>
    <property type="evidence" value="ECO:0007669"/>
    <property type="project" value="InterPro"/>
</dbReference>
<dbReference type="PANTHER" id="PTHR40079:SF4">
    <property type="entry name" value="GH26 DOMAIN-CONTAINING PROTEIN-RELATED"/>
    <property type="match status" value="1"/>
</dbReference>
<dbReference type="PROSITE" id="PS51764">
    <property type="entry name" value="GH26"/>
    <property type="match status" value="1"/>
</dbReference>
<dbReference type="InterPro" id="IPR000805">
    <property type="entry name" value="Glyco_hydro_26"/>
</dbReference>
<keyword evidence="4" id="KW-0732">Signal</keyword>
<comment type="similarity">
    <text evidence="1">Belongs to the glycosyl hydrolase 26 family.</text>
</comment>
<evidence type="ECO:0000313" key="7">
    <source>
        <dbReference type="Proteomes" id="UP001347796"/>
    </source>
</evidence>
<evidence type="ECO:0000256" key="3">
    <source>
        <dbReference type="ARBA" id="ARBA00023295"/>
    </source>
</evidence>
<dbReference type="InterPro" id="IPR022790">
    <property type="entry name" value="GH26_dom"/>
</dbReference>
<evidence type="ECO:0000313" key="6">
    <source>
        <dbReference type="EMBL" id="KAK6177522.1"/>
    </source>
</evidence>
<dbReference type="EMBL" id="JAZGQO010000010">
    <property type="protein sequence ID" value="KAK6177522.1"/>
    <property type="molecule type" value="Genomic_DNA"/>
</dbReference>
<evidence type="ECO:0000256" key="1">
    <source>
        <dbReference type="ARBA" id="ARBA00007754"/>
    </source>
</evidence>
<reference evidence="6 7" key="1">
    <citation type="submission" date="2024-01" db="EMBL/GenBank/DDBJ databases">
        <title>The genome of the rayed Mediterranean limpet Patella caerulea (Linnaeus, 1758).</title>
        <authorList>
            <person name="Anh-Thu Weber A."/>
            <person name="Halstead-Nussloch G."/>
        </authorList>
    </citation>
    <scope>NUCLEOTIDE SEQUENCE [LARGE SCALE GENOMIC DNA]</scope>
    <source>
        <strain evidence="6">AATW-2023a</strain>
        <tissue evidence="6">Whole specimen</tissue>
    </source>
</reference>
<keyword evidence="7" id="KW-1185">Reference proteome</keyword>
<feature type="chain" id="PRO_5042908405" description="GH26 domain-containing protein" evidence="4">
    <location>
        <begin position="20"/>
        <end position="400"/>
    </location>
</feature>
<feature type="signal peptide" evidence="4">
    <location>
        <begin position="1"/>
        <end position="19"/>
    </location>
</feature>
<dbReference type="AlphaFoldDB" id="A0AAN8PF48"/>
<proteinExistence type="inferred from homology"/>
<gene>
    <name evidence="6" type="ORF">SNE40_015607</name>
</gene>